<keyword evidence="1" id="KW-0732">Signal</keyword>
<proteinExistence type="predicted"/>
<evidence type="ECO:0000313" key="4">
    <source>
        <dbReference type="Proteomes" id="UP000030681"/>
    </source>
</evidence>
<name>A0A081IBG6_PLAVN</name>
<feature type="signal peptide" evidence="1">
    <location>
        <begin position="1"/>
        <end position="24"/>
    </location>
</feature>
<evidence type="ECO:0000313" key="5">
    <source>
        <dbReference type="Proteomes" id="UP000290582"/>
    </source>
</evidence>
<sequence length="219" mass="26045">MRILKFPSLLICVAFLINQKYGYSYNTYKIKENETTLKGYIPKEDIETNNINHLKVKHEKNIFKNKRYNNRLYNTLYPTDDNKNSEFFNTHNTSIYKNEENSQHAIPKSYSDTINNSINNFGDIVNDVENSNKTQTNKEGLNQNDNYATENKKGVFEIFGNNEKVKSESKFGIFNYLKSYFEKSPYITNFYNFVEMFFNKYDQRVLESTTFFNFDETLF</sequence>
<reference evidence="3 5" key="2">
    <citation type="submission" date="2019-01" db="EMBL/GenBank/DDBJ databases">
        <authorList>
            <person name="Ramaprasad A."/>
        </authorList>
    </citation>
    <scope>NUCLEOTIDE SEQUENCE [LARGE SCALE GENOMIC DNA]</scope>
</reference>
<dbReference type="AlphaFoldDB" id="A0A081IBG6"/>
<dbReference type="OrthoDB" id="377882at2759"/>
<organism evidence="2 4">
    <name type="scientific">Plasmodium vinckei vinckei</name>
    <dbReference type="NCBI Taxonomy" id="54757"/>
    <lineage>
        <taxon>Eukaryota</taxon>
        <taxon>Sar</taxon>
        <taxon>Alveolata</taxon>
        <taxon>Apicomplexa</taxon>
        <taxon>Aconoidasida</taxon>
        <taxon>Haemosporida</taxon>
        <taxon>Plasmodiidae</taxon>
        <taxon>Plasmodium</taxon>
        <taxon>Plasmodium (Vinckeia)</taxon>
    </lineage>
</organism>
<dbReference type="KEGG" id="pvv:PVVCY_0401430"/>
<reference evidence="2 4" key="1">
    <citation type="submission" date="2013-02" db="EMBL/GenBank/DDBJ databases">
        <title>The Genome Sequence of Plasmodium vinckei vinckei.</title>
        <authorList>
            <consortium name="The Broad Institute Genome Sequencing Platform"/>
            <consortium name="The Broad Institute Genome Sequencing Center for Infectious Disease"/>
            <person name="Neafsey D."/>
            <person name="Cheeseman I."/>
            <person name="Volkman S."/>
            <person name="Adams J."/>
            <person name="Walker B."/>
            <person name="Young S.K."/>
            <person name="Zeng Q."/>
            <person name="Gargeya S."/>
            <person name="Fitzgerald M."/>
            <person name="Haas B."/>
            <person name="Abouelleil A."/>
            <person name="Alvarado L."/>
            <person name="Arachchi H.M."/>
            <person name="Berlin A.M."/>
            <person name="Chapman S.B."/>
            <person name="Dewar J."/>
            <person name="Goldberg J."/>
            <person name="Griggs A."/>
            <person name="Gujja S."/>
            <person name="Hansen M."/>
            <person name="Howarth C."/>
            <person name="Imamovic A."/>
            <person name="Larimer J."/>
            <person name="McCowan C."/>
            <person name="Murphy C."/>
            <person name="Neiman D."/>
            <person name="Pearson M."/>
            <person name="Priest M."/>
            <person name="Roberts A."/>
            <person name="Saif S."/>
            <person name="Shea T."/>
            <person name="Sisk P."/>
            <person name="Sykes S."/>
            <person name="Wortman J."/>
            <person name="Nusbaum C."/>
            <person name="Birren B."/>
        </authorList>
    </citation>
    <scope>NUCLEOTIDE SEQUENCE [LARGE SCALE GENOMIC DNA]</scope>
    <source>
        <strain evidence="4">vinckei</strain>
        <strain evidence="2">Vinckei</strain>
    </source>
</reference>
<evidence type="ECO:0000313" key="2">
    <source>
        <dbReference type="EMBL" id="KEG01024.1"/>
    </source>
</evidence>
<dbReference type="EMBL" id="KL446953">
    <property type="protein sequence ID" value="KEG01024.1"/>
    <property type="molecule type" value="Genomic_DNA"/>
</dbReference>
<dbReference type="Proteomes" id="UP000030681">
    <property type="component" value="Unassembled WGS sequence"/>
</dbReference>
<protein>
    <recommendedName>
        <fullName evidence="6">Fam-c protein</fullName>
    </recommendedName>
</protein>
<evidence type="ECO:0000256" key="1">
    <source>
        <dbReference type="SAM" id="SignalP"/>
    </source>
</evidence>
<dbReference type="EMBL" id="LR215060">
    <property type="protein sequence ID" value="VEV55045.1"/>
    <property type="molecule type" value="Genomic_DNA"/>
</dbReference>
<feature type="chain" id="PRO_5035985374" description="Fam-c protein" evidence="1">
    <location>
        <begin position="25"/>
        <end position="219"/>
    </location>
</feature>
<dbReference type="Proteomes" id="UP000290582">
    <property type="component" value="Chromosome PVVCY_04"/>
</dbReference>
<evidence type="ECO:0008006" key="6">
    <source>
        <dbReference type="Google" id="ProtNLM"/>
    </source>
</evidence>
<accession>A0A081IBG6</accession>
<dbReference type="VEuPathDB" id="PlasmoDB:PVVCY_0401430"/>
<evidence type="ECO:0000313" key="3">
    <source>
        <dbReference type="EMBL" id="VEV55045.1"/>
    </source>
</evidence>
<dbReference type="RefSeq" id="XP_008625922.1">
    <property type="nucleotide sequence ID" value="XM_008627700.1"/>
</dbReference>
<dbReference type="GeneID" id="19962263"/>
<gene>
    <name evidence="3" type="ORF">PVVCY_0401430</name>
    <name evidence="2" type="ORF">YYE_04057</name>
</gene>